<dbReference type="Pfam" id="PF00480">
    <property type="entry name" value="ROK"/>
    <property type="match status" value="1"/>
</dbReference>
<sequence>MASRRAGRNHARVTNGRRAIGLDIGGTKVAGAIVGEDGTVHAELRRNTPDTSDADTMTELLRDMVAELRSGEAGSDVAAIGVGAAGTVEWPVGRIRWAPNNNYENWDVRGLLESATGLPVVVDNDGNVAGLAEARLGETRNDDMVLLTVGTGVGAGIVLGGKIYRGPHGLGAEVGHMNVNPDGPLCGCGNHGCLEAVASGTALTRMGRSAALHDPDGMIAGLGRDAGGEVTGQHVTMAAMAGDGTARSLFQRLGRSLGIGIASINAIFEFEVVLIGGGLVDAGELLLEPARRAAREFHYGPPSVRPIPPVLPATYKGDAGKIGAGLLALEET</sequence>
<evidence type="ECO:0000313" key="3">
    <source>
        <dbReference type="Proteomes" id="UP001364211"/>
    </source>
</evidence>
<proteinExistence type="inferred from homology"/>
<comment type="caution">
    <text evidence="2">The sequence shown here is derived from an EMBL/GenBank/DDBJ whole genome shotgun (WGS) entry which is preliminary data.</text>
</comment>
<dbReference type="PROSITE" id="PS01125">
    <property type="entry name" value="ROK"/>
    <property type="match status" value="1"/>
</dbReference>
<comment type="similarity">
    <text evidence="1">Belongs to the ROK (NagC/XylR) family.</text>
</comment>
<dbReference type="Gene3D" id="3.30.420.40">
    <property type="match status" value="2"/>
</dbReference>
<evidence type="ECO:0000256" key="1">
    <source>
        <dbReference type="ARBA" id="ARBA00006479"/>
    </source>
</evidence>
<keyword evidence="3" id="KW-1185">Reference proteome</keyword>
<dbReference type="EMBL" id="JBBJUP010000007">
    <property type="protein sequence ID" value="MEJ8279398.1"/>
    <property type="molecule type" value="Genomic_DNA"/>
</dbReference>
<dbReference type="InterPro" id="IPR043129">
    <property type="entry name" value="ATPase_NBD"/>
</dbReference>
<reference evidence="2 3" key="1">
    <citation type="submission" date="2024-03" db="EMBL/GenBank/DDBJ databases">
        <title>Draft genome sequence of Pseudonocardia sp. DW16-2.</title>
        <authorList>
            <person name="Duangmal K."/>
        </authorList>
    </citation>
    <scope>NUCLEOTIDE SEQUENCE [LARGE SCALE GENOMIC DNA]</scope>
    <source>
        <strain evidence="2 3">DW16-2</strain>
    </source>
</reference>
<organism evidence="2 3">
    <name type="scientific">Pseudonocardia spirodelae</name>
    <dbReference type="NCBI Taxonomy" id="3133431"/>
    <lineage>
        <taxon>Bacteria</taxon>
        <taxon>Bacillati</taxon>
        <taxon>Actinomycetota</taxon>
        <taxon>Actinomycetes</taxon>
        <taxon>Pseudonocardiales</taxon>
        <taxon>Pseudonocardiaceae</taxon>
        <taxon>Pseudonocardia</taxon>
    </lineage>
</organism>
<dbReference type="SUPFAM" id="SSF53067">
    <property type="entry name" value="Actin-like ATPase domain"/>
    <property type="match status" value="1"/>
</dbReference>
<dbReference type="RefSeq" id="WP_340288938.1">
    <property type="nucleotide sequence ID" value="NZ_JBBJUP010000007.1"/>
</dbReference>
<dbReference type="PANTHER" id="PTHR18964">
    <property type="entry name" value="ROK (REPRESSOR, ORF, KINASE) FAMILY"/>
    <property type="match status" value="1"/>
</dbReference>
<dbReference type="InterPro" id="IPR000600">
    <property type="entry name" value="ROK"/>
</dbReference>
<name>A0ABU8T622_9PSEU</name>
<dbReference type="Proteomes" id="UP001364211">
    <property type="component" value="Unassembled WGS sequence"/>
</dbReference>
<dbReference type="PANTHER" id="PTHR18964:SF149">
    <property type="entry name" value="BIFUNCTIONAL UDP-N-ACETYLGLUCOSAMINE 2-EPIMERASE_N-ACETYLMANNOSAMINE KINASE"/>
    <property type="match status" value="1"/>
</dbReference>
<protein>
    <submittedName>
        <fullName evidence="2">ROK family protein</fullName>
    </submittedName>
</protein>
<dbReference type="InterPro" id="IPR049874">
    <property type="entry name" value="ROK_cs"/>
</dbReference>
<accession>A0ABU8T622</accession>
<evidence type="ECO:0000313" key="2">
    <source>
        <dbReference type="EMBL" id="MEJ8279398.1"/>
    </source>
</evidence>
<gene>
    <name evidence="2" type="ORF">WJX68_10690</name>
</gene>